<dbReference type="AlphaFoldDB" id="U5DAE6"/>
<dbReference type="Gramene" id="ERN17368">
    <property type="protein sequence ID" value="ERN17368"/>
    <property type="gene ID" value="AMTR_s00037p00168900"/>
</dbReference>
<evidence type="ECO:0000256" key="1">
    <source>
        <dbReference type="SAM" id="MobiDB-lite"/>
    </source>
</evidence>
<proteinExistence type="predicted"/>
<protein>
    <submittedName>
        <fullName evidence="2">Uncharacterized protein</fullName>
    </submittedName>
</protein>
<dbReference type="HOGENOM" id="CLU_1456339_0_0_1"/>
<evidence type="ECO:0000313" key="3">
    <source>
        <dbReference type="Proteomes" id="UP000017836"/>
    </source>
</evidence>
<dbReference type="EMBL" id="KI392350">
    <property type="protein sequence ID" value="ERN17368.1"/>
    <property type="molecule type" value="Genomic_DNA"/>
</dbReference>
<keyword evidence="3" id="KW-1185">Reference proteome</keyword>
<name>U5DAE6_AMBTC</name>
<accession>U5DAE6</accession>
<sequence>MSFHLLDTPHASIEPSQPSANLADLREASPPTSPPFPIPETIPPVPLRSPLVLAVELVVTEPPFPLDPSFTVPSSFSPPVISFDERFSICIFFPSPSGLTIIPSGYALLPEAPPLVAIFLVLAPHLSSTPKEVASLYASFSGLSPFASLNPFSIMNFCHCSVGSPSTCGNKAISSKGRALRSSGIL</sequence>
<dbReference type="Proteomes" id="UP000017836">
    <property type="component" value="Unassembled WGS sequence"/>
</dbReference>
<feature type="region of interest" description="Disordered" evidence="1">
    <location>
        <begin position="1"/>
        <end position="39"/>
    </location>
</feature>
<reference evidence="3" key="1">
    <citation type="journal article" date="2013" name="Science">
        <title>The Amborella genome and the evolution of flowering plants.</title>
        <authorList>
            <consortium name="Amborella Genome Project"/>
        </authorList>
    </citation>
    <scope>NUCLEOTIDE SEQUENCE [LARGE SCALE GENOMIC DNA]</scope>
</reference>
<organism evidence="2 3">
    <name type="scientific">Amborella trichopoda</name>
    <dbReference type="NCBI Taxonomy" id="13333"/>
    <lineage>
        <taxon>Eukaryota</taxon>
        <taxon>Viridiplantae</taxon>
        <taxon>Streptophyta</taxon>
        <taxon>Embryophyta</taxon>
        <taxon>Tracheophyta</taxon>
        <taxon>Spermatophyta</taxon>
        <taxon>Magnoliopsida</taxon>
        <taxon>Amborellales</taxon>
        <taxon>Amborellaceae</taxon>
        <taxon>Amborella</taxon>
    </lineage>
</organism>
<gene>
    <name evidence="2" type="ORF">AMTR_s00037p00168900</name>
</gene>
<evidence type="ECO:0000313" key="2">
    <source>
        <dbReference type="EMBL" id="ERN17368.1"/>
    </source>
</evidence>